<reference evidence="3" key="1">
    <citation type="submission" date="2021-07" db="EMBL/GenBank/DDBJ databases">
        <title>Pseudohoeflea marina sp. nov. a polyhydroxyalcanoate-producing bacterium.</title>
        <authorList>
            <person name="Zheng W."/>
            <person name="Yu S."/>
            <person name="Huang Y."/>
        </authorList>
    </citation>
    <scope>NUCLEOTIDE SEQUENCE</scope>
    <source>
        <strain evidence="3">DP4N28-3</strain>
    </source>
</reference>
<dbReference type="RefSeq" id="WP_219200945.1">
    <property type="nucleotide sequence ID" value="NZ_JAHWQX010000002.1"/>
</dbReference>
<dbReference type="InterPro" id="IPR050301">
    <property type="entry name" value="NTE"/>
</dbReference>
<keyword evidence="1" id="KW-0442">Lipid degradation</keyword>
<evidence type="ECO:0000259" key="2">
    <source>
        <dbReference type="PROSITE" id="PS51635"/>
    </source>
</evidence>
<feature type="short sequence motif" description="GXGXXG" evidence="1">
    <location>
        <begin position="12"/>
        <end position="17"/>
    </location>
</feature>
<dbReference type="PANTHER" id="PTHR14226">
    <property type="entry name" value="NEUROPATHY TARGET ESTERASE/SWISS CHEESE D.MELANOGASTER"/>
    <property type="match status" value="1"/>
</dbReference>
<organism evidence="3 4">
    <name type="scientific">Pseudohoeflea coraliihabitans</name>
    <dbReference type="NCBI Taxonomy" id="2860393"/>
    <lineage>
        <taxon>Bacteria</taxon>
        <taxon>Pseudomonadati</taxon>
        <taxon>Pseudomonadota</taxon>
        <taxon>Alphaproteobacteria</taxon>
        <taxon>Hyphomicrobiales</taxon>
        <taxon>Rhizobiaceae</taxon>
        <taxon>Pseudohoeflea</taxon>
    </lineage>
</organism>
<accession>A0ABS6WMW4</accession>
<name>A0ABS6WMW4_9HYPH</name>
<protein>
    <submittedName>
        <fullName evidence="3">Patatin-like phospholipase family protein</fullName>
    </submittedName>
</protein>
<evidence type="ECO:0000256" key="1">
    <source>
        <dbReference type="PROSITE-ProRule" id="PRU01161"/>
    </source>
</evidence>
<evidence type="ECO:0000313" key="4">
    <source>
        <dbReference type="Proteomes" id="UP001430804"/>
    </source>
</evidence>
<dbReference type="Proteomes" id="UP001430804">
    <property type="component" value="Unassembled WGS sequence"/>
</dbReference>
<feature type="short sequence motif" description="GXSXG" evidence="1">
    <location>
        <begin position="40"/>
        <end position="44"/>
    </location>
</feature>
<dbReference type="PROSITE" id="PS51635">
    <property type="entry name" value="PNPLA"/>
    <property type="match status" value="1"/>
</dbReference>
<dbReference type="EMBL" id="JAHWQX010000002">
    <property type="protein sequence ID" value="MBW3096993.1"/>
    <property type="molecule type" value="Genomic_DNA"/>
</dbReference>
<evidence type="ECO:0000313" key="3">
    <source>
        <dbReference type="EMBL" id="MBW3096993.1"/>
    </source>
</evidence>
<feature type="active site" description="Proton acceptor" evidence="1">
    <location>
        <position position="194"/>
    </location>
</feature>
<dbReference type="InterPro" id="IPR002641">
    <property type="entry name" value="PNPLA_dom"/>
</dbReference>
<sequence length="357" mass="39523">MTTKTVNLALQGGGAHGAFTWGVLDRLLDEEKLAFEGLSGTSAGAVNAVLLAHGWLEGGRSGAQRALADFWQSSSQAGTVWSPLPTLPQALVPGGEMIAAASYRAFDALSRTFSPYEFNWFNLNPLRDIVAQCVDFDRLSRHGEMKLFISATNVRSGRVRVFDTEELSLDVVMASACLPFLFKAVEIDGEHFWDGGYMGNPSLFPFFYQCDSRDVLIVHINPMERDEVPMSAPDIMNRINEISFNSSLIAELRSINFVSRMIEEGWLKDSHKDRLRNVLVHSVGADDVLSDLSVATKFDVSWNFLTDLRDRGRQAADDWLSENREAIGVRSTADLANRYLRLPGAPGTPAVDGDRMR</sequence>
<gene>
    <name evidence="3" type="ORF">KY465_06850</name>
</gene>
<keyword evidence="1" id="KW-0443">Lipid metabolism</keyword>
<dbReference type="PANTHER" id="PTHR14226:SF78">
    <property type="entry name" value="SLR0060 PROTEIN"/>
    <property type="match status" value="1"/>
</dbReference>
<feature type="short sequence motif" description="DGA/G" evidence="1">
    <location>
        <begin position="194"/>
        <end position="196"/>
    </location>
</feature>
<proteinExistence type="predicted"/>
<dbReference type="Pfam" id="PF01734">
    <property type="entry name" value="Patatin"/>
    <property type="match status" value="1"/>
</dbReference>
<feature type="domain" description="PNPLA" evidence="2">
    <location>
        <begin position="8"/>
        <end position="207"/>
    </location>
</feature>
<feature type="active site" description="Nucleophile" evidence="1">
    <location>
        <position position="42"/>
    </location>
</feature>
<keyword evidence="1" id="KW-0378">Hydrolase</keyword>
<keyword evidence="4" id="KW-1185">Reference proteome</keyword>
<comment type="caution">
    <text evidence="3">The sequence shown here is derived from an EMBL/GenBank/DDBJ whole genome shotgun (WGS) entry which is preliminary data.</text>
</comment>